<keyword evidence="2" id="KW-0472">Membrane</keyword>
<evidence type="ECO:0000256" key="1">
    <source>
        <dbReference type="SAM" id="MobiDB-lite"/>
    </source>
</evidence>
<protein>
    <submittedName>
        <fullName evidence="3">Uncharacterized protein</fullName>
    </submittedName>
</protein>
<proteinExistence type="predicted"/>
<feature type="transmembrane region" description="Helical" evidence="2">
    <location>
        <begin position="100"/>
        <end position="119"/>
    </location>
</feature>
<dbReference type="Proteomes" id="UP001527866">
    <property type="component" value="Unassembled WGS sequence"/>
</dbReference>
<dbReference type="RefSeq" id="WP_270683587.1">
    <property type="nucleotide sequence ID" value="NZ_JAQFWQ010000006.1"/>
</dbReference>
<organism evidence="3 4">
    <name type="scientific">Nocardiopsis endophytica</name>
    <dbReference type="NCBI Taxonomy" id="3018445"/>
    <lineage>
        <taxon>Bacteria</taxon>
        <taxon>Bacillati</taxon>
        <taxon>Actinomycetota</taxon>
        <taxon>Actinomycetes</taxon>
        <taxon>Streptosporangiales</taxon>
        <taxon>Nocardiopsidaceae</taxon>
        <taxon>Nocardiopsis</taxon>
    </lineage>
</organism>
<feature type="region of interest" description="Disordered" evidence="1">
    <location>
        <begin position="1"/>
        <end position="72"/>
    </location>
</feature>
<feature type="compositionally biased region" description="Pro residues" evidence="1">
    <location>
        <begin position="60"/>
        <end position="72"/>
    </location>
</feature>
<keyword evidence="2" id="KW-0812">Transmembrane</keyword>
<sequence>MHGHRSAIERFWEDTGPNPVAGSAPPPAPGPPSPPPGPAPAVTAPPPPPIAAPAAQAAPIAPPAPAPPLGPPPRTGAAVAALLCAMLTLVFPGLGLLLGFPVLAVLTNVPGLVFGLLALANRRDPEAVERNIARTWACNLGYLLLLALIALAVGALLAALTA</sequence>
<evidence type="ECO:0000313" key="3">
    <source>
        <dbReference type="EMBL" id="MDA2809682.1"/>
    </source>
</evidence>
<feature type="compositionally biased region" description="Basic and acidic residues" evidence="1">
    <location>
        <begin position="1"/>
        <end position="13"/>
    </location>
</feature>
<evidence type="ECO:0000256" key="2">
    <source>
        <dbReference type="SAM" id="Phobius"/>
    </source>
</evidence>
<feature type="transmembrane region" description="Helical" evidence="2">
    <location>
        <begin position="140"/>
        <end position="160"/>
    </location>
</feature>
<gene>
    <name evidence="3" type="ORF">O4J56_03420</name>
</gene>
<accession>A0ABT4TZZ6</accession>
<keyword evidence="2" id="KW-1133">Transmembrane helix</keyword>
<name>A0ABT4TZZ6_9ACTN</name>
<reference evidence="3 4" key="1">
    <citation type="submission" date="2023-01" db="EMBL/GenBank/DDBJ databases">
        <title>Draft genome sequence of Nocardiopsis sp. RSe5-2 isolated from halophytes.</title>
        <authorList>
            <person name="Duangmal K."/>
            <person name="Chantavorakit T."/>
        </authorList>
    </citation>
    <scope>NUCLEOTIDE SEQUENCE [LARGE SCALE GENOMIC DNA]</scope>
    <source>
        <strain evidence="3 4">RSe5-2</strain>
    </source>
</reference>
<feature type="compositionally biased region" description="Pro residues" evidence="1">
    <location>
        <begin position="24"/>
        <end position="51"/>
    </location>
</feature>
<keyword evidence="4" id="KW-1185">Reference proteome</keyword>
<comment type="caution">
    <text evidence="3">The sequence shown here is derived from an EMBL/GenBank/DDBJ whole genome shotgun (WGS) entry which is preliminary data.</text>
</comment>
<dbReference type="EMBL" id="JAQFWQ010000006">
    <property type="protein sequence ID" value="MDA2809682.1"/>
    <property type="molecule type" value="Genomic_DNA"/>
</dbReference>
<evidence type="ECO:0000313" key="4">
    <source>
        <dbReference type="Proteomes" id="UP001527866"/>
    </source>
</evidence>